<dbReference type="PANTHER" id="PTHR43190:SF3">
    <property type="entry name" value="N-ACETYL-D-GLUCOSAMINE KINASE"/>
    <property type="match status" value="1"/>
</dbReference>
<dbReference type="InterPro" id="IPR002731">
    <property type="entry name" value="ATPase_BadF"/>
</dbReference>
<proteinExistence type="predicted"/>
<dbReference type="CDD" id="cd24007">
    <property type="entry name" value="ASKHA_NBD_eukNAGK-like"/>
    <property type="match status" value="1"/>
</dbReference>
<dbReference type="Proteomes" id="UP001596113">
    <property type="component" value="Unassembled WGS sequence"/>
</dbReference>
<accession>A0ABW0I0Y5</accession>
<keyword evidence="3" id="KW-1185">Reference proteome</keyword>
<dbReference type="EMBL" id="JBHSMI010000052">
    <property type="protein sequence ID" value="MFC5406235.1"/>
    <property type="molecule type" value="Genomic_DNA"/>
</dbReference>
<reference evidence="3" key="1">
    <citation type="journal article" date="2019" name="Int. J. Syst. Evol. Microbiol.">
        <title>The Global Catalogue of Microorganisms (GCM) 10K type strain sequencing project: providing services to taxonomists for standard genome sequencing and annotation.</title>
        <authorList>
            <consortium name="The Broad Institute Genomics Platform"/>
            <consortium name="The Broad Institute Genome Sequencing Center for Infectious Disease"/>
            <person name="Wu L."/>
            <person name="Ma J."/>
        </authorList>
    </citation>
    <scope>NUCLEOTIDE SEQUENCE [LARGE SCALE GENOMIC DNA]</scope>
    <source>
        <strain evidence="3">CGMCC 1.18575</strain>
    </source>
</reference>
<dbReference type="InterPro" id="IPR043129">
    <property type="entry name" value="ATPase_NBD"/>
</dbReference>
<name>A0ABW0I0Y5_9BACL</name>
<evidence type="ECO:0000313" key="2">
    <source>
        <dbReference type="EMBL" id="MFC5406235.1"/>
    </source>
</evidence>
<comment type="caution">
    <text evidence="2">The sequence shown here is derived from an EMBL/GenBank/DDBJ whole genome shotgun (WGS) entry which is preliminary data.</text>
</comment>
<evidence type="ECO:0000313" key="3">
    <source>
        <dbReference type="Proteomes" id="UP001596113"/>
    </source>
</evidence>
<organism evidence="2 3">
    <name type="scientific">Cohnella soli</name>
    <dbReference type="NCBI Taxonomy" id="425005"/>
    <lineage>
        <taxon>Bacteria</taxon>
        <taxon>Bacillati</taxon>
        <taxon>Bacillota</taxon>
        <taxon>Bacilli</taxon>
        <taxon>Bacillales</taxon>
        <taxon>Paenibacillaceae</taxon>
        <taxon>Cohnella</taxon>
    </lineage>
</organism>
<dbReference type="Pfam" id="PF01869">
    <property type="entry name" value="BcrAD_BadFG"/>
    <property type="match status" value="1"/>
</dbReference>
<dbReference type="InterPro" id="IPR052519">
    <property type="entry name" value="Euk-type_GlcNAc_Kinase"/>
</dbReference>
<dbReference type="RefSeq" id="WP_378138248.1">
    <property type="nucleotide sequence ID" value="NZ_JBHSMI010000052.1"/>
</dbReference>
<protein>
    <submittedName>
        <fullName evidence="2">N-acetylglucosamine kinase</fullName>
    </submittedName>
</protein>
<feature type="domain" description="ATPase BadF/BadG/BcrA/BcrD type" evidence="1">
    <location>
        <begin position="7"/>
        <end position="296"/>
    </location>
</feature>
<dbReference type="Gene3D" id="3.30.420.40">
    <property type="match status" value="2"/>
</dbReference>
<gene>
    <name evidence="2" type="ORF">ACFPOF_26135</name>
</gene>
<keyword evidence="2" id="KW-0808">Transferase</keyword>
<dbReference type="GO" id="GO:0016301">
    <property type="term" value="F:kinase activity"/>
    <property type="evidence" value="ECO:0007669"/>
    <property type="project" value="UniProtKB-KW"/>
</dbReference>
<dbReference type="PANTHER" id="PTHR43190">
    <property type="entry name" value="N-ACETYL-D-GLUCOSAMINE KINASE"/>
    <property type="match status" value="1"/>
</dbReference>
<keyword evidence="2" id="KW-0418">Kinase</keyword>
<sequence>MKYIVSLDGGGTKINCLIADERGKLIGRSIAGSTNSWFDTAEDIHATIRKAVLEALENGGVAVTDVALIYTAMPVIQTEVRRALVSVFGEQTTIEVSDEFTLSLFGAIQERYGGLVLSGTGSFAALRSHDSYTHIGGWGALMGDEGSGTHVGQQALKACALMVDGRGPSTLLLSDILRFWNQDKLLDVALKLYSAKPNLQRKLVSSLCPIVGQCANLGDEIAIRIMEEAGKQLADQMLFALERTNAHHLPLTVSGGVWKASPLMFQTFCRHVKERFPTIAIAPPKYEPVLGGILLGLEALGVDANQMKHPEYDDYSFPHLHQTPPHTEGS</sequence>
<evidence type="ECO:0000259" key="1">
    <source>
        <dbReference type="Pfam" id="PF01869"/>
    </source>
</evidence>
<dbReference type="SUPFAM" id="SSF53067">
    <property type="entry name" value="Actin-like ATPase domain"/>
    <property type="match status" value="2"/>
</dbReference>